<feature type="domain" description="CCHC-type" evidence="3">
    <location>
        <begin position="172"/>
        <end position="186"/>
    </location>
</feature>
<dbReference type="GO" id="GO:0008270">
    <property type="term" value="F:zinc ion binding"/>
    <property type="evidence" value="ECO:0007669"/>
    <property type="project" value="UniProtKB-KW"/>
</dbReference>
<dbReference type="GO" id="GO:0003676">
    <property type="term" value="F:nucleic acid binding"/>
    <property type="evidence" value="ECO:0007669"/>
    <property type="project" value="InterPro"/>
</dbReference>
<dbReference type="SUPFAM" id="SSF50630">
    <property type="entry name" value="Acid proteases"/>
    <property type="match status" value="1"/>
</dbReference>
<evidence type="ECO:0000259" key="3">
    <source>
        <dbReference type="PROSITE" id="PS50158"/>
    </source>
</evidence>
<keyword evidence="2" id="KW-0175">Coiled coil</keyword>
<dbReference type="CDD" id="cd00303">
    <property type="entry name" value="retropepsin_like"/>
    <property type="match status" value="1"/>
</dbReference>
<dbReference type="InterPro" id="IPR001878">
    <property type="entry name" value="Znf_CCHC"/>
</dbReference>
<proteinExistence type="predicted"/>
<keyword evidence="1" id="KW-0862">Zinc</keyword>
<evidence type="ECO:0000313" key="5">
    <source>
        <dbReference type="Proteomes" id="UP000499080"/>
    </source>
</evidence>
<dbReference type="InterPro" id="IPR021109">
    <property type="entry name" value="Peptidase_aspartic_dom_sf"/>
</dbReference>
<dbReference type="OrthoDB" id="6538027at2759"/>
<dbReference type="Pfam" id="PF13650">
    <property type="entry name" value="Asp_protease_2"/>
    <property type="match status" value="1"/>
</dbReference>
<keyword evidence="5" id="KW-1185">Reference proteome</keyword>
<keyword evidence="1" id="KW-0479">Metal-binding</keyword>
<gene>
    <name evidence="4" type="ORF">AVEN_46701_1</name>
</gene>
<sequence length="484" mass="55738">MSIFAGARKCDLKILAEELGETVNDSHKLKDLKKIILASKEYDEESAKEWMNTIINERKEREKIAERKSQDEIQIAEQKRQEAIELRKLECEERKRKDEIEFELQKIRLEAEDDLVEKLDGYDTLRSTFRSKQPRKEWHYDKQNSIKDDSAFTTNEKRKLYGIIHNERGEPKCFNCSNFGHIARNCSLSKSVLTCREGNETGLKIINCVAKETNHSSEESLSVRLVGDNSDESNSFLKKAKINNCDNVQALIDTGSSCCLLKISVAQKFKLKFERAVNKIYGFGNQNMPALKSIGRIKADIEVDNVKAKNIIIYVVPDDAQSVDLIIGRTWLDLPHIVYTKIGKRVHIGYHEDELFRNFPIDEKVNPVCQTAQLESESLQIKDTSQQKMMGNLADDLKMVKNELRLLQRDIKNFKEERQSLLLQIQEKNNNVDNLKSINDSLVKTNSYYDKNKSGKLSLRKGDIVAVRRKPNTTGESTKTQPRY</sequence>
<dbReference type="Gene3D" id="4.10.60.10">
    <property type="entry name" value="Zinc finger, CCHC-type"/>
    <property type="match status" value="1"/>
</dbReference>
<dbReference type="EMBL" id="BGPR01016827">
    <property type="protein sequence ID" value="GBN74262.1"/>
    <property type="molecule type" value="Genomic_DNA"/>
</dbReference>
<evidence type="ECO:0000313" key="4">
    <source>
        <dbReference type="EMBL" id="GBN74262.1"/>
    </source>
</evidence>
<protein>
    <recommendedName>
        <fullName evidence="3">CCHC-type domain-containing protein</fullName>
    </recommendedName>
</protein>
<dbReference type="AlphaFoldDB" id="A0A4Y2REQ9"/>
<organism evidence="4 5">
    <name type="scientific">Araneus ventricosus</name>
    <name type="common">Orbweaver spider</name>
    <name type="synonym">Epeira ventricosa</name>
    <dbReference type="NCBI Taxonomy" id="182803"/>
    <lineage>
        <taxon>Eukaryota</taxon>
        <taxon>Metazoa</taxon>
        <taxon>Ecdysozoa</taxon>
        <taxon>Arthropoda</taxon>
        <taxon>Chelicerata</taxon>
        <taxon>Arachnida</taxon>
        <taxon>Araneae</taxon>
        <taxon>Araneomorphae</taxon>
        <taxon>Entelegynae</taxon>
        <taxon>Araneoidea</taxon>
        <taxon>Araneidae</taxon>
        <taxon>Araneus</taxon>
    </lineage>
</organism>
<dbReference type="Pfam" id="PF00098">
    <property type="entry name" value="zf-CCHC"/>
    <property type="match status" value="1"/>
</dbReference>
<reference evidence="4 5" key="1">
    <citation type="journal article" date="2019" name="Sci. Rep.">
        <title>Orb-weaving spider Araneus ventricosus genome elucidates the spidroin gene catalogue.</title>
        <authorList>
            <person name="Kono N."/>
            <person name="Nakamura H."/>
            <person name="Ohtoshi R."/>
            <person name="Moran D.A.P."/>
            <person name="Shinohara A."/>
            <person name="Yoshida Y."/>
            <person name="Fujiwara M."/>
            <person name="Mori M."/>
            <person name="Tomita M."/>
            <person name="Arakawa K."/>
        </authorList>
    </citation>
    <scope>NUCLEOTIDE SEQUENCE [LARGE SCALE GENOMIC DNA]</scope>
</reference>
<dbReference type="PROSITE" id="PS50158">
    <property type="entry name" value="ZF_CCHC"/>
    <property type="match status" value="1"/>
</dbReference>
<comment type="caution">
    <text evidence="4">The sequence shown here is derived from an EMBL/GenBank/DDBJ whole genome shotgun (WGS) entry which is preliminary data.</text>
</comment>
<dbReference type="InterPro" id="IPR036875">
    <property type="entry name" value="Znf_CCHC_sf"/>
</dbReference>
<keyword evidence="1" id="KW-0863">Zinc-finger</keyword>
<dbReference type="Gene3D" id="2.40.70.10">
    <property type="entry name" value="Acid Proteases"/>
    <property type="match status" value="1"/>
</dbReference>
<evidence type="ECO:0000256" key="2">
    <source>
        <dbReference type="SAM" id="Coils"/>
    </source>
</evidence>
<evidence type="ECO:0000256" key="1">
    <source>
        <dbReference type="PROSITE-ProRule" id="PRU00047"/>
    </source>
</evidence>
<dbReference type="Proteomes" id="UP000499080">
    <property type="component" value="Unassembled WGS sequence"/>
</dbReference>
<feature type="coiled-coil region" evidence="2">
    <location>
        <begin position="390"/>
        <end position="445"/>
    </location>
</feature>
<name>A0A4Y2REQ9_ARAVE</name>
<dbReference type="SUPFAM" id="SSF57756">
    <property type="entry name" value="Retrovirus zinc finger-like domains"/>
    <property type="match status" value="1"/>
</dbReference>
<accession>A0A4Y2REQ9</accession>